<dbReference type="Pfam" id="PF02518">
    <property type="entry name" value="HATPase_c"/>
    <property type="match status" value="1"/>
</dbReference>
<dbReference type="InterPro" id="IPR036890">
    <property type="entry name" value="HATPase_C_sf"/>
</dbReference>
<evidence type="ECO:0000313" key="15">
    <source>
        <dbReference type="Proteomes" id="UP000063953"/>
    </source>
</evidence>
<keyword evidence="11 12" id="KW-0472">Membrane</keyword>
<dbReference type="InterPro" id="IPR003594">
    <property type="entry name" value="HATPase_dom"/>
</dbReference>
<evidence type="ECO:0000256" key="9">
    <source>
        <dbReference type="ARBA" id="ARBA00022840"/>
    </source>
</evidence>
<evidence type="ECO:0000256" key="10">
    <source>
        <dbReference type="ARBA" id="ARBA00022989"/>
    </source>
</evidence>
<feature type="transmembrane region" description="Helical" evidence="12">
    <location>
        <begin position="6"/>
        <end position="27"/>
    </location>
</feature>
<dbReference type="InterPro" id="IPR004358">
    <property type="entry name" value="Sig_transdc_His_kin-like_C"/>
</dbReference>
<keyword evidence="6 12" id="KW-0812">Transmembrane</keyword>
<keyword evidence="4" id="KW-0597">Phosphoprotein</keyword>
<dbReference type="EC" id="2.7.13.3" evidence="3"/>
<protein>
    <recommendedName>
        <fullName evidence="3">histidine kinase</fullName>
        <ecNumber evidence="3">2.7.13.3</ecNumber>
    </recommendedName>
</protein>
<dbReference type="GO" id="GO:0000155">
    <property type="term" value="F:phosphorelay sensor kinase activity"/>
    <property type="evidence" value="ECO:0007669"/>
    <property type="project" value="InterPro"/>
</dbReference>
<feature type="transmembrane region" description="Helical" evidence="12">
    <location>
        <begin position="157"/>
        <end position="180"/>
    </location>
</feature>
<dbReference type="GO" id="GO:0005524">
    <property type="term" value="F:ATP binding"/>
    <property type="evidence" value="ECO:0007669"/>
    <property type="project" value="UniProtKB-KW"/>
</dbReference>
<evidence type="ECO:0000256" key="1">
    <source>
        <dbReference type="ARBA" id="ARBA00000085"/>
    </source>
</evidence>
<comment type="catalytic activity">
    <reaction evidence="1">
        <text>ATP + protein L-histidine = ADP + protein N-phospho-L-histidine.</text>
        <dbReference type="EC" id="2.7.13.3"/>
    </reaction>
</comment>
<evidence type="ECO:0000256" key="6">
    <source>
        <dbReference type="ARBA" id="ARBA00022692"/>
    </source>
</evidence>
<dbReference type="PRINTS" id="PR00344">
    <property type="entry name" value="BCTRLSENSOR"/>
</dbReference>
<keyword evidence="9" id="KW-0067">ATP-binding</keyword>
<evidence type="ECO:0000256" key="7">
    <source>
        <dbReference type="ARBA" id="ARBA00022741"/>
    </source>
</evidence>
<dbReference type="InterPro" id="IPR005467">
    <property type="entry name" value="His_kinase_dom"/>
</dbReference>
<evidence type="ECO:0000256" key="8">
    <source>
        <dbReference type="ARBA" id="ARBA00022777"/>
    </source>
</evidence>
<dbReference type="SUPFAM" id="SSF47384">
    <property type="entry name" value="Homodimeric domain of signal transducing histidine kinase"/>
    <property type="match status" value="1"/>
</dbReference>
<evidence type="ECO:0000256" key="12">
    <source>
        <dbReference type="SAM" id="Phobius"/>
    </source>
</evidence>
<dbReference type="STRING" id="1697053.AKN87_11670"/>
<gene>
    <name evidence="14" type="ORF">AKN88_09165</name>
</gene>
<organism evidence="14 15">
    <name type="scientific">Thiopseudomonas alkaliphila</name>
    <dbReference type="NCBI Taxonomy" id="1697053"/>
    <lineage>
        <taxon>Bacteria</taxon>
        <taxon>Pseudomonadati</taxon>
        <taxon>Pseudomonadota</taxon>
        <taxon>Gammaproteobacteria</taxon>
        <taxon>Pseudomonadales</taxon>
        <taxon>Pseudomonadaceae</taxon>
        <taxon>Thiopseudomonas</taxon>
    </lineage>
</organism>
<evidence type="ECO:0000313" key="14">
    <source>
        <dbReference type="EMBL" id="AKX60079.1"/>
    </source>
</evidence>
<keyword evidence="5" id="KW-0808">Transferase</keyword>
<proteinExistence type="predicted"/>
<name>A0A0K1XFR9_9GAMM</name>
<sequence length="439" mass="49466">MLGASVITLLFVLALLPALQRVFIVALEESIEQRLAADASAIISATRVIDGKLHMPQKLPDEEYELLSSKQLGLIYDHEGNLLWKSSSTTQENINYQPRYDGRGHEFLRVKDARGREYYVYDVEIDLLRGKSAALSIVTMQAVSDYKHMFRNLRRHLALGLGASMLVLISFLWLGLSWGISSLRSISAELDEIEAGARNALSDHHPRELIRLTRSLNRLLESERHQSQRYRHSLDDLAHSLKTPLAVLQGASEVLDKQGSNREQVRTVQTQISRMSQQISYQLQRASLRKSGLVRHRVALAPILESLTEALNKVYRDKSVTIEKDFSEQLMLPIEHDALLELLGNLLENAYRLCIGHIKISGHVLDGYCELSVEDDGPGVPYDQRERILQRGERLDTQYPGQGIGTAVVKDIIESYQGQLFLEDSVLGGAAFRMTFPLS</sequence>
<evidence type="ECO:0000256" key="2">
    <source>
        <dbReference type="ARBA" id="ARBA00004370"/>
    </source>
</evidence>
<feature type="domain" description="Histidine kinase" evidence="13">
    <location>
        <begin position="236"/>
        <end position="439"/>
    </location>
</feature>
<dbReference type="AlphaFoldDB" id="A0A0K1XFR9"/>
<evidence type="ECO:0000256" key="11">
    <source>
        <dbReference type="ARBA" id="ARBA00023136"/>
    </source>
</evidence>
<dbReference type="CDD" id="cd00082">
    <property type="entry name" value="HisKA"/>
    <property type="match status" value="1"/>
</dbReference>
<dbReference type="PANTHER" id="PTHR45436:SF4">
    <property type="entry name" value="SENSOR PROTEIN PHOQ"/>
    <property type="match status" value="1"/>
</dbReference>
<accession>A0A0K1XFR9</accession>
<dbReference type="PATRIC" id="fig|1698449.3.peg.1844"/>
<dbReference type="GO" id="GO:0005886">
    <property type="term" value="C:plasma membrane"/>
    <property type="evidence" value="ECO:0007669"/>
    <property type="project" value="TreeGrafter"/>
</dbReference>
<keyword evidence="7" id="KW-0547">Nucleotide-binding</keyword>
<dbReference type="InterPro" id="IPR050428">
    <property type="entry name" value="TCS_sensor_his_kinase"/>
</dbReference>
<reference evidence="14 15" key="1">
    <citation type="journal article" date="2015" name="Genome Announc.">
        <title>Genome Sequences of Oblitimonas alkaliphila gen. nov. sp. nov. (Proposed), a Novel Bacterium of the Pseudomonadaceae Family.</title>
        <authorList>
            <person name="Lauer A.C."/>
            <person name="Nicholson A.C."/>
            <person name="Humrighouse B.W."/>
            <person name="Emery B."/>
            <person name="Drobish A."/>
            <person name="Juieng P."/>
            <person name="Loparev V."/>
            <person name="McQuiston J.R."/>
        </authorList>
    </citation>
    <scope>NUCLEOTIDE SEQUENCE [LARGE SCALE GENOMIC DNA]</scope>
    <source>
        <strain evidence="14 15">E5571</strain>
    </source>
</reference>
<dbReference type="SMART" id="SM00388">
    <property type="entry name" value="HisKA"/>
    <property type="match status" value="1"/>
</dbReference>
<dbReference type="InterPro" id="IPR003661">
    <property type="entry name" value="HisK_dim/P_dom"/>
</dbReference>
<dbReference type="SMART" id="SM00387">
    <property type="entry name" value="HATPase_c"/>
    <property type="match status" value="1"/>
</dbReference>
<dbReference type="Gene3D" id="1.10.287.130">
    <property type="match status" value="1"/>
</dbReference>
<dbReference type="InterPro" id="IPR036097">
    <property type="entry name" value="HisK_dim/P_sf"/>
</dbReference>
<dbReference type="Pfam" id="PF00512">
    <property type="entry name" value="HisKA"/>
    <property type="match status" value="1"/>
</dbReference>
<keyword evidence="8 14" id="KW-0418">Kinase</keyword>
<evidence type="ECO:0000256" key="5">
    <source>
        <dbReference type="ARBA" id="ARBA00022679"/>
    </source>
</evidence>
<evidence type="ECO:0000256" key="4">
    <source>
        <dbReference type="ARBA" id="ARBA00022553"/>
    </source>
</evidence>
<dbReference type="SUPFAM" id="SSF55874">
    <property type="entry name" value="ATPase domain of HSP90 chaperone/DNA topoisomerase II/histidine kinase"/>
    <property type="match status" value="1"/>
</dbReference>
<comment type="subcellular location">
    <subcellularLocation>
        <location evidence="2">Membrane</location>
    </subcellularLocation>
</comment>
<dbReference type="PANTHER" id="PTHR45436">
    <property type="entry name" value="SENSOR HISTIDINE KINASE YKOH"/>
    <property type="match status" value="1"/>
</dbReference>
<keyword evidence="15" id="KW-1185">Reference proteome</keyword>
<dbReference type="Proteomes" id="UP000063953">
    <property type="component" value="Chromosome"/>
</dbReference>
<dbReference type="InterPro" id="IPR058619">
    <property type="entry name" value="PhoQ/CarS-like_HATPase"/>
</dbReference>
<evidence type="ECO:0000256" key="3">
    <source>
        <dbReference type="ARBA" id="ARBA00012438"/>
    </source>
</evidence>
<dbReference type="CDD" id="cd16954">
    <property type="entry name" value="HATPase_PhoQ-like"/>
    <property type="match status" value="1"/>
</dbReference>
<dbReference type="PROSITE" id="PS50109">
    <property type="entry name" value="HIS_KIN"/>
    <property type="match status" value="1"/>
</dbReference>
<keyword evidence="10 12" id="KW-1133">Transmembrane helix</keyword>
<dbReference type="RefSeq" id="WP_053101379.1">
    <property type="nucleotide sequence ID" value="NZ_CP012365.1"/>
</dbReference>
<evidence type="ECO:0000259" key="13">
    <source>
        <dbReference type="PROSITE" id="PS50109"/>
    </source>
</evidence>
<dbReference type="Gene3D" id="3.30.565.10">
    <property type="entry name" value="Histidine kinase-like ATPase, C-terminal domain"/>
    <property type="match status" value="1"/>
</dbReference>
<dbReference type="EMBL" id="CP012365">
    <property type="protein sequence ID" value="AKX60079.1"/>
    <property type="molecule type" value="Genomic_DNA"/>
</dbReference>